<accession>A0A5Q0H0V5</accession>
<dbReference type="PROSITE" id="PS51197">
    <property type="entry name" value="HTH_RRF2_2"/>
    <property type="match status" value="1"/>
</dbReference>
<dbReference type="InterPro" id="IPR000944">
    <property type="entry name" value="Tscrpt_reg_Rrf2"/>
</dbReference>
<dbReference type="Pfam" id="PF02082">
    <property type="entry name" value="Rrf2"/>
    <property type="match status" value="1"/>
</dbReference>
<reference evidence="4" key="1">
    <citation type="journal article" date="2021" name="Curr. Microbiol.">
        <title>Complete genome of nocamycin-producing strain Saccharothrix syringae NRRL B-16468 reveals the biosynthetic potential for secondary metabolites.</title>
        <authorList>
            <person name="Mo X."/>
            <person name="Yang S."/>
        </authorList>
    </citation>
    <scope>NUCLEOTIDE SEQUENCE [LARGE SCALE GENOMIC DNA]</scope>
    <source>
        <strain evidence="4">ATCC 51364 / DSM 43886 / JCM 6844 / KCTC 9398 / NBRC 14523 / NRRL B-16468 / INA 2240</strain>
    </source>
</reference>
<dbReference type="KEGG" id="ssyi:EKG83_22890"/>
<dbReference type="GO" id="GO:0005829">
    <property type="term" value="C:cytosol"/>
    <property type="evidence" value="ECO:0007669"/>
    <property type="project" value="TreeGrafter"/>
</dbReference>
<dbReference type="InterPro" id="IPR036388">
    <property type="entry name" value="WH-like_DNA-bd_sf"/>
</dbReference>
<dbReference type="GO" id="GO:0003677">
    <property type="term" value="F:DNA binding"/>
    <property type="evidence" value="ECO:0007669"/>
    <property type="project" value="UniProtKB-KW"/>
</dbReference>
<sequence length="144" mass="15085">MRLNRSTDIALRVVMLLASGGGRLTVDRLAEVLDVPRNHMAKVVQRLQRHGLVVTARGRVGGVAVPVGALDATVGTVVRALEGEDEVVDCEGPPCPLRGGCHLRTALREAQLAFLAALDRVTVRSLVATPAGPVLLGLAAGERS</sequence>
<gene>
    <name evidence="3" type="ORF">EKG83_22890</name>
</gene>
<dbReference type="GO" id="GO:0003700">
    <property type="term" value="F:DNA-binding transcription factor activity"/>
    <property type="evidence" value="ECO:0007669"/>
    <property type="project" value="TreeGrafter"/>
</dbReference>
<evidence type="ECO:0000313" key="3">
    <source>
        <dbReference type="EMBL" id="QFZ19896.1"/>
    </source>
</evidence>
<dbReference type="AlphaFoldDB" id="A0A5Q0H0V5"/>
<dbReference type="EMBL" id="CP034550">
    <property type="protein sequence ID" value="QFZ19896.1"/>
    <property type="molecule type" value="Genomic_DNA"/>
</dbReference>
<evidence type="ECO:0000256" key="1">
    <source>
        <dbReference type="ARBA" id="ARBA00023125"/>
    </source>
</evidence>
<proteinExistence type="predicted"/>
<dbReference type="SUPFAM" id="SSF46785">
    <property type="entry name" value="Winged helix' DNA-binding domain"/>
    <property type="match status" value="1"/>
</dbReference>
<dbReference type="PANTHER" id="PTHR33221:SF4">
    <property type="entry name" value="HTH-TYPE TRANSCRIPTIONAL REPRESSOR NSRR"/>
    <property type="match status" value="1"/>
</dbReference>
<dbReference type="InterPro" id="IPR036390">
    <property type="entry name" value="WH_DNA-bd_sf"/>
</dbReference>
<name>A0A5Q0H0V5_SACSY</name>
<evidence type="ECO:0000313" key="4">
    <source>
        <dbReference type="Proteomes" id="UP000325787"/>
    </source>
</evidence>
<dbReference type="PANTHER" id="PTHR33221">
    <property type="entry name" value="WINGED HELIX-TURN-HELIX TRANSCRIPTIONAL REGULATOR, RRF2 FAMILY"/>
    <property type="match status" value="1"/>
</dbReference>
<dbReference type="Gene3D" id="1.10.10.10">
    <property type="entry name" value="Winged helix-like DNA-binding domain superfamily/Winged helix DNA-binding domain"/>
    <property type="match status" value="1"/>
</dbReference>
<evidence type="ECO:0000256" key="2">
    <source>
        <dbReference type="ARBA" id="ARBA00034078"/>
    </source>
</evidence>
<organism evidence="3 4">
    <name type="scientific">Saccharothrix syringae</name>
    <name type="common">Nocardiopsis syringae</name>
    <dbReference type="NCBI Taxonomy" id="103733"/>
    <lineage>
        <taxon>Bacteria</taxon>
        <taxon>Bacillati</taxon>
        <taxon>Actinomycetota</taxon>
        <taxon>Actinomycetes</taxon>
        <taxon>Pseudonocardiales</taxon>
        <taxon>Pseudonocardiaceae</taxon>
        <taxon>Saccharothrix</taxon>
    </lineage>
</organism>
<dbReference type="Proteomes" id="UP000325787">
    <property type="component" value="Chromosome"/>
</dbReference>
<keyword evidence="4" id="KW-1185">Reference proteome</keyword>
<comment type="cofactor">
    <cofactor evidence="2">
        <name>[2Fe-2S] cluster</name>
        <dbReference type="ChEBI" id="CHEBI:190135"/>
    </cofactor>
</comment>
<dbReference type="RefSeq" id="WP_033429455.1">
    <property type="nucleotide sequence ID" value="NZ_CP034550.1"/>
</dbReference>
<dbReference type="NCBIfam" id="TIGR00738">
    <property type="entry name" value="rrf2_super"/>
    <property type="match status" value="1"/>
</dbReference>
<dbReference type="OrthoDB" id="9795923at2"/>
<protein>
    <submittedName>
        <fullName evidence="3">Rrf2 family transcriptional regulator</fullName>
    </submittedName>
</protein>
<keyword evidence="1" id="KW-0238">DNA-binding</keyword>